<sequence length="81" mass="8788">PIVTYRNPYAAEDSPKAFGTSYATFLARVQNLKNEGYTHIQVLRGGGYQGVRVARTETPDPDDEPLPYAEVFGLPGSGGLE</sequence>
<protein>
    <submittedName>
        <fullName evidence="2">Uncharacterized protein</fullName>
    </submittedName>
</protein>
<dbReference type="Proteomes" id="UP001285908">
    <property type="component" value="Unassembled WGS sequence"/>
</dbReference>
<dbReference type="GeneID" id="87873114"/>
<evidence type="ECO:0000313" key="3">
    <source>
        <dbReference type="Proteomes" id="UP001285908"/>
    </source>
</evidence>
<dbReference type="AlphaFoldDB" id="A0AAJ0MML9"/>
<name>A0AAJ0MML9_9PEZI</name>
<evidence type="ECO:0000313" key="2">
    <source>
        <dbReference type="EMBL" id="KAK3486439.1"/>
    </source>
</evidence>
<keyword evidence="3" id="KW-1185">Reference proteome</keyword>
<dbReference type="RefSeq" id="XP_062688996.1">
    <property type="nucleotide sequence ID" value="XM_062835492.1"/>
</dbReference>
<evidence type="ECO:0000256" key="1">
    <source>
        <dbReference type="SAM" id="MobiDB-lite"/>
    </source>
</evidence>
<reference evidence="2 3" key="1">
    <citation type="journal article" date="2023" name="Mol. Phylogenet. Evol.">
        <title>Genome-scale phylogeny and comparative genomics of the fungal order Sordariales.</title>
        <authorList>
            <person name="Hensen N."/>
            <person name="Bonometti L."/>
            <person name="Westerberg I."/>
            <person name="Brannstrom I.O."/>
            <person name="Guillou S."/>
            <person name="Cros-Aarteil S."/>
            <person name="Calhoun S."/>
            <person name="Haridas S."/>
            <person name="Kuo A."/>
            <person name="Mondo S."/>
            <person name="Pangilinan J."/>
            <person name="Riley R."/>
            <person name="LaButti K."/>
            <person name="Andreopoulos B."/>
            <person name="Lipzen A."/>
            <person name="Chen C."/>
            <person name="Yan M."/>
            <person name="Daum C."/>
            <person name="Ng V."/>
            <person name="Clum A."/>
            <person name="Steindorff A."/>
            <person name="Ohm R.A."/>
            <person name="Martin F."/>
            <person name="Silar P."/>
            <person name="Natvig D.O."/>
            <person name="Lalanne C."/>
            <person name="Gautier V."/>
            <person name="Ament-Velasquez S.L."/>
            <person name="Kruys A."/>
            <person name="Hutchinson M.I."/>
            <person name="Powell A.J."/>
            <person name="Barry K."/>
            <person name="Miller A.N."/>
            <person name="Grigoriev I.V."/>
            <person name="Debuchy R."/>
            <person name="Gladieux P."/>
            <person name="Hiltunen Thoren M."/>
            <person name="Johannesson H."/>
        </authorList>
    </citation>
    <scope>NUCLEOTIDE SEQUENCE [LARGE SCALE GENOMIC DNA]</scope>
    <source>
        <strain evidence="2 3">FGSC 10403</strain>
    </source>
</reference>
<comment type="caution">
    <text evidence="2">The sequence shown here is derived from an EMBL/GenBank/DDBJ whole genome shotgun (WGS) entry which is preliminary data.</text>
</comment>
<feature type="region of interest" description="Disordered" evidence="1">
    <location>
        <begin position="56"/>
        <end position="81"/>
    </location>
</feature>
<accession>A0AAJ0MML9</accession>
<gene>
    <name evidence="2" type="ORF">B0T23DRAFT_325241</name>
</gene>
<organism evidence="2 3">
    <name type="scientific">Neurospora hispaniola</name>
    <dbReference type="NCBI Taxonomy" id="588809"/>
    <lineage>
        <taxon>Eukaryota</taxon>
        <taxon>Fungi</taxon>
        <taxon>Dikarya</taxon>
        <taxon>Ascomycota</taxon>
        <taxon>Pezizomycotina</taxon>
        <taxon>Sordariomycetes</taxon>
        <taxon>Sordariomycetidae</taxon>
        <taxon>Sordariales</taxon>
        <taxon>Sordariaceae</taxon>
        <taxon>Neurospora</taxon>
    </lineage>
</organism>
<dbReference type="EMBL" id="JAULSX010000008">
    <property type="protein sequence ID" value="KAK3486439.1"/>
    <property type="molecule type" value="Genomic_DNA"/>
</dbReference>
<feature type="non-terminal residue" evidence="2">
    <location>
        <position position="1"/>
    </location>
</feature>
<proteinExistence type="predicted"/>